<feature type="compositionally biased region" description="Basic and acidic residues" evidence="1">
    <location>
        <begin position="205"/>
        <end position="218"/>
    </location>
</feature>
<proteinExistence type="predicted"/>
<feature type="compositionally biased region" description="Low complexity" evidence="1">
    <location>
        <begin position="183"/>
        <end position="192"/>
    </location>
</feature>
<feature type="region of interest" description="Disordered" evidence="1">
    <location>
        <begin position="257"/>
        <end position="281"/>
    </location>
</feature>
<feature type="signal peptide" evidence="2">
    <location>
        <begin position="1"/>
        <end position="27"/>
    </location>
</feature>
<keyword evidence="2" id="KW-0732">Signal</keyword>
<comment type="caution">
    <text evidence="3">The sequence shown here is derived from an EMBL/GenBank/DDBJ whole genome shotgun (WGS) entry which is preliminary data.</text>
</comment>
<dbReference type="AlphaFoldDB" id="A0A9D7PQM4"/>
<dbReference type="Proteomes" id="UP000886689">
    <property type="component" value="Unassembled WGS sequence"/>
</dbReference>
<feature type="region of interest" description="Disordered" evidence="1">
    <location>
        <begin position="174"/>
        <end position="220"/>
    </location>
</feature>
<gene>
    <name evidence="3" type="ORF">IPL58_03180</name>
</gene>
<name>A0A9D7PQM4_9PROT</name>
<evidence type="ECO:0008006" key="5">
    <source>
        <dbReference type="Google" id="ProtNLM"/>
    </source>
</evidence>
<dbReference type="PROSITE" id="PS51257">
    <property type="entry name" value="PROKAR_LIPOPROTEIN"/>
    <property type="match status" value="1"/>
</dbReference>
<protein>
    <recommendedName>
        <fullName evidence="5">DUF4384 domain-containing protein</fullName>
    </recommendedName>
</protein>
<evidence type="ECO:0000313" key="3">
    <source>
        <dbReference type="EMBL" id="MBK8523198.1"/>
    </source>
</evidence>
<accession>A0A9D7PQM4</accession>
<dbReference type="EMBL" id="JADJUC010000002">
    <property type="protein sequence ID" value="MBK8523198.1"/>
    <property type="molecule type" value="Genomic_DNA"/>
</dbReference>
<feature type="compositionally biased region" description="Low complexity" evidence="1">
    <location>
        <begin position="257"/>
        <end position="268"/>
    </location>
</feature>
<sequence length="281" mass="29226">MKVAQSSKSFIAGLLLLAGCASTGVFASAPAGTLMDVKVVDRSTGQMLQTWRHRGQLYVVGTPGNRYAVQVANRSGGRLLSVLSVDGVNVVSGETAAAPQSGYVLAPGQSADIAGWRKSMDEVAAFYFTSVADSYAGRTGRPENTGVIGVAVFQELVPPPLALPVPQAKGIGESRDAASSVNAPAPAAAPAAEGRMKSGLAESSVRAEKKLGTGHGERLNAPTEYTSFRRASSAPAELITIYYDSRANLMARGIIPDPRNNARNNTRPNPFPGGFVPDPQG</sequence>
<organism evidence="3 4">
    <name type="scientific">Candidatus Proximibacter danicus</name>
    <dbReference type="NCBI Taxonomy" id="2954365"/>
    <lineage>
        <taxon>Bacteria</taxon>
        <taxon>Pseudomonadati</taxon>
        <taxon>Pseudomonadota</taxon>
        <taxon>Betaproteobacteria</taxon>
        <taxon>Candidatus Proximibacter</taxon>
    </lineage>
</organism>
<evidence type="ECO:0000256" key="2">
    <source>
        <dbReference type="SAM" id="SignalP"/>
    </source>
</evidence>
<evidence type="ECO:0000313" key="4">
    <source>
        <dbReference type="Proteomes" id="UP000886689"/>
    </source>
</evidence>
<reference evidence="3" key="1">
    <citation type="submission" date="2020-10" db="EMBL/GenBank/DDBJ databases">
        <title>Connecting structure to function with the recovery of over 1000 high-quality activated sludge metagenome-assembled genomes encoding full-length rRNA genes using long-read sequencing.</title>
        <authorList>
            <person name="Singleton C.M."/>
            <person name="Petriglieri F."/>
            <person name="Kristensen J.M."/>
            <person name="Kirkegaard R.H."/>
            <person name="Michaelsen T.Y."/>
            <person name="Andersen M.H."/>
            <person name="Karst S.M."/>
            <person name="Dueholm M.S."/>
            <person name="Nielsen P.H."/>
            <person name="Albertsen M."/>
        </authorList>
    </citation>
    <scope>NUCLEOTIDE SEQUENCE</scope>
    <source>
        <strain evidence="3">Hirt_18-Q3-R61-65_BATAC.395</strain>
    </source>
</reference>
<feature type="chain" id="PRO_5038767675" description="DUF4384 domain-containing protein" evidence="2">
    <location>
        <begin position="28"/>
        <end position="281"/>
    </location>
</feature>
<evidence type="ECO:0000256" key="1">
    <source>
        <dbReference type="SAM" id="MobiDB-lite"/>
    </source>
</evidence>